<dbReference type="PANTHER" id="PTHR24220:SF86">
    <property type="entry name" value="ABC TRANSPORTER ABCH.1"/>
    <property type="match status" value="1"/>
</dbReference>
<dbReference type="GO" id="GO:0005524">
    <property type="term" value="F:ATP binding"/>
    <property type="evidence" value="ECO:0007669"/>
    <property type="project" value="UniProtKB-KW"/>
</dbReference>
<dbReference type="AlphaFoldDB" id="A0A1G7Z118"/>
<dbReference type="SMART" id="SM00382">
    <property type="entry name" value="AAA"/>
    <property type="match status" value="1"/>
</dbReference>
<dbReference type="InterPro" id="IPR003593">
    <property type="entry name" value="AAA+_ATPase"/>
</dbReference>
<dbReference type="CDD" id="cd03255">
    <property type="entry name" value="ABC_MJ0796_LolCDE_FtsE"/>
    <property type="match status" value="1"/>
</dbReference>
<dbReference type="InterPro" id="IPR003439">
    <property type="entry name" value="ABC_transporter-like_ATP-bd"/>
</dbReference>
<dbReference type="OrthoDB" id="3266715at2"/>
<gene>
    <name evidence="5" type="ORF">SAMN05421505_110141</name>
</gene>
<dbReference type="SUPFAM" id="SSF52540">
    <property type="entry name" value="P-loop containing nucleoside triphosphate hydrolases"/>
    <property type="match status" value="1"/>
</dbReference>
<evidence type="ECO:0000259" key="4">
    <source>
        <dbReference type="PROSITE" id="PS50893"/>
    </source>
</evidence>
<evidence type="ECO:0000256" key="1">
    <source>
        <dbReference type="ARBA" id="ARBA00022448"/>
    </source>
</evidence>
<evidence type="ECO:0000256" key="2">
    <source>
        <dbReference type="ARBA" id="ARBA00022741"/>
    </source>
</evidence>
<keyword evidence="2" id="KW-0547">Nucleotide-binding</keyword>
<dbReference type="GO" id="GO:0016887">
    <property type="term" value="F:ATP hydrolysis activity"/>
    <property type="evidence" value="ECO:0007669"/>
    <property type="project" value="InterPro"/>
</dbReference>
<dbReference type="GO" id="GO:0098796">
    <property type="term" value="C:membrane protein complex"/>
    <property type="evidence" value="ECO:0007669"/>
    <property type="project" value="UniProtKB-ARBA"/>
</dbReference>
<dbReference type="PANTHER" id="PTHR24220">
    <property type="entry name" value="IMPORT ATP-BINDING PROTEIN"/>
    <property type="match status" value="1"/>
</dbReference>
<accession>A0A1G7Z118</accession>
<dbReference type="InterPro" id="IPR015854">
    <property type="entry name" value="ABC_transpr_LolD-like"/>
</dbReference>
<dbReference type="PROSITE" id="PS00211">
    <property type="entry name" value="ABC_TRANSPORTER_1"/>
    <property type="match status" value="1"/>
</dbReference>
<dbReference type="Proteomes" id="UP000198923">
    <property type="component" value="Unassembled WGS sequence"/>
</dbReference>
<dbReference type="PROSITE" id="PS50893">
    <property type="entry name" value="ABC_TRANSPORTER_2"/>
    <property type="match status" value="1"/>
</dbReference>
<evidence type="ECO:0000313" key="5">
    <source>
        <dbReference type="EMBL" id="SDH02287.1"/>
    </source>
</evidence>
<dbReference type="EMBL" id="FNCN01000010">
    <property type="protein sequence ID" value="SDH02287.1"/>
    <property type="molecule type" value="Genomic_DNA"/>
</dbReference>
<proteinExistence type="predicted"/>
<evidence type="ECO:0000313" key="6">
    <source>
        <dbReference type="Proteomes" id="UP000198923"/>
    </source>
</evidence>
<dbReference type="InterPro" id="IPR027417">
    <property type="entry name" value="P-loop_NTPase"/>
</dbReference>
<dbReference type="InterPro" id="IPR017911">
    <property type="entry name" value="MacB-like_ATP-bd"/>
</dbReference>
<dbReference type="STRING" id="504805.SAMN05421505_110141"/>
<sequence length="232" mass="24344">MIKLSEATKVYAGGVHALSGVSLTIESGELVAIVGPSGSGKSTMLNVLGTLDRPTSGTVSIDGYDIARLSDRELSALRASRIGFVFQQFHLAAGMSALDNVADGLLYGGVPLAERRRRAEVALQRVGLGHRTHHKPHELSGGERQRVAIARAVMGDPPLLLADEPTGNLDTASGAGVMALLRELHAAGTTIVIITHDRELADGLPRQVRMRDGRVVGDSAHTPVPLADTAVT</sequence>
<dbReference type="RefSeq" id="WP_093170685.1">
    <property type="nucleotide sequence ID" value="NZ_FNCN01000010.1"/>
</dbReference>
<dbReference type="GO" id="GO:0022857">
    <property type="term" value="F:transmembrane transporter activity"/>
    <property type="evidence" value="ECO:0007669"/>
    <property type="project" value="UniProtKB-ARBA"/>
</dbReference>
<protein>
    <submittedName>
        <fullName evidence="5">Putative ABC transport system ATP-binding protein</fullName>
    </submittedName>
</protein>
<dbReference type="GO" id="GO:0005886">
    <property type="term" value="C:plasma membrane"/>
    <property type="evidence" value="ECO:0007669"/>
    <property type="project" value="TreeGrafter"/>
</dbReference>
<keyword evidence="1" id="KW-0813">Transport</keyword>
<evidence type="ECO:0000256" key="3">
    <source>
        <dbReference type="ARBA" id="ARBA00022840"/>
    </source>
</evidence>
<name>A0A1G7Z118_9ACTN</name>
<dbReference type="Gene3D" id="3.40.50.300">
    <property type="entry name" value="P-loop containing nucleotide triphosphate hydrolases"/>
    <property type="match status" value="1"/>
</dbReference>
<dbReference type="FunFam" id="3.40.50.300:FF:000032">
    <property type="entry name" value="Export ABC transporter ATP-binding protein"/>
    <property type="match status" value="1"/>
</dbReference>
<organism evidence="5 6">
    <name type="scientific">Sinosporangium album</name>
    <dbReference type="NCBI Taxonomy" id="504805"/>
    <lineage>
        <taxon>Bacteria</taxon>
        <taxon>Bacillati</taxon>
        <taxon>Actinomycetota</taxon>
        <taxon>Actinomycetes</taxon>
        <taxon>Streptosporangiales</taxon>
        <taxon>Streptosporangiaceae</taxon>
        <taxon>Sinosporangium</taxon>
    </lineage>
</organism>
<keyword evidence="3 5" id="KW-0067">ATP-binding</keyword>
<keyword evidence="6" id="KW-1185">Reference proteome</keyword>
<feature type="domain" description="ABC transporter" evidence="4">
    <location>
        <begin position="2"/>
        <end position="231"/>
    </location>
</feature>
<reference evidence="5 6" key="1">
    <citation type="submission" date="2016-10" db="EMBL/GenBank/DDBJ databases">
        <authorList>
            <person name="de Groot N.N."/>
        </authorList>
    </citation>
    <scope>NUCLEOTIDE SEQUENCE [LARGE SCALE GENOMIC DNA]</scope>
    <source>
        <strain evidence="5 6">CPCC 201354</strain>
    </source>
</reference>
<dbReference type="Pfam" id="PF00005">
    <property type="entry name" value="ABC_tran"/>
    <property type="match status" value="1"/>
</dbReference>
<dbReference type="InterPro" id="IPR017871">
    <property type="entry name" value="ABC_transporter-like_CS"/>
</dbReference>